<accession>A0A0A1TWU8</accession>
<keyword evidence="1" id="KW-0175">Coiled coil</keyword>
<dbReference type="EMBL" id="KB207048">
    <property type="protein sequence ID" value="ELP85681.1"/>
    <property type="molecule type" value="Genomic_DNA"/>
</dbReference>
<proteinExistence type="predicted"/>
<dbReference type="AlphaFoldDB" id="A0A0A1TWU8"/>
<evidence type="ECO:0000313" key="3">
    <source>
        <dbReference type="Proteomes" id="UP000014680"/>
    </source>
</evidence>
<evidence type="ECO:0000313" key="2">
    <source>
        <dbReference type="EMBL" id="ELP85681.1"/>
    </source>
</evidence>
<gene>
    <name evidence="2" type="ORF">EIN_410000</name>
</gene>
<name>A0A0A1TWU8_ENTIV</name>
<protein>
    <submittedName>
        <fullName evidence="2">Uncharacterized protein</fullName>
    </submittedName>
</protein>
<evidence type="ECO:0000256" key="1">
    <source>
        <dbReference type="SAM" id="Coils"/>
    </source>
</evidence>
<dbReference type="RefSeq" id="XP_004185027.1">
    <property type="nucleotide sequence ID" value="XM_004184979.1"/>
</dbReference>
<reference evidence="2 3" key="1">
    <citation type="submission" date="2012-10" db="EMBL/GenBank/DDBJ databases">
        <authorList>
            <person name="Zafar N."/>
            <person name="Inman J."/>
            <person name="Hall N."/>
            <person name="Lorenzi H."/>
            <person name="Caler E."/>
        </authorList>
    </citation>
    <scope>NUCLEOTIDE SEQUENCE [LARGE SCALE GENOMIC DNA]</scope>
    <source>
        <strain evidence="2 3">IP1</strain>
    </source>
</reference>
<sequence length="180" mass="20742">MYALSGFGGYEVISPLDACRGDQCRAQVTAIIKTCEALEANLKKADDTERELVKENEQNMEDMNMFTSHDETKVLRDKIRVTNENMRKTRKARRDLMRELFKVVGKLSIAQQGRLVRYLNLEHRIRIRYDDFKNNRNLPINFSTCKLNQEGKDPKLNHGNPKTLVGAVKKGVKRVAKAIF</sequence>
<dbReference type="VEuPathDB" id="AmoebaDB:EIN_410000"/>
<dbReference type="GeneID" id="14884573"/>
<feature type="coiled-coil region" evidence="1">
    <location>
        <begin position="35"/>
        <end position="99"/>
    </location>
</feature>
<dbReference type="OrthoDB" id="26674at2759"/>
<dbReference type="Proteomes" id="UP000014680">
    <property type="component" value="Unassembled WGS sequence"/>
</dbReference>
<dbReference type="KEGG" id="eiv:EIN_410000"/>
<keyword evidence="3" id="KW-1185">Reference proteome</keyword>
<organism evidence="2 3">
    <name type="scientific">Entamoeba invadens IP1</name>
    <dbReference type="NCBI Taxonomy" id="370355"/>
    <lineage>
        <taxon>Eukaryota</taxon>
        <taxon>Amoebozoa</taxon>
        <taxon>Evosea</taxon>
        <taxon>Archamoebae</taxon>
        <taxon>Mastigamoebida</taxon>
        <taxon>Entamoebidae</taxon>
        <taxon>Entamoeba</taxon>
    </lineage>
</organism>